<dbReference type="InterPro" id="IPR037523">
    <property type="entry name" value="VOC_core"/>
</dbReference>
<evidence type="ECO:0000313" key="3">
    <source>
        <dbReference type="EMBL" id="WEK04183.1"/>
    </source>
</evidence>
<dbReference type="Proteomes" id="UP001217476">
    <property type="component" value="Chromosome"/>
</dbReference>
<gene>
    <name evidence="3" type="ORF">P0Y65_18685</name>
</gene>
<dbReference type="Gene3D" id="3.10.180.10">
    <property type="entry name" value="2,3-Dihydroxybiphenyl 1,2-Dioxygenase, domain 1"/>
    <property type="match status" value="1"/>
</dbReference>
<reference evidence="3" key="1">
    <citation type="submission" date="2023-03" db="EMBL/GenBank/DDBJ databases">
        <title>Andean soil-derived lignocellulolytic bacterial consortium as a source of novel taxa and putative plastic-active enzymes.</title>
        <authorList>
            <person name="Diaz-Garcia L."/>
            <person name="Chuvochina M."/>
            <person name="Feuerriegel G."/>
            <person name="Bunk B."/>
            <person name="Sproer C."/>
            <person name="Streit W.R."/>
            <person name="Rodriguez L.M."/>
            <person name="Overmann J."/>
            <person name="Jimenez D.J."/>
        </authorList>
    </citation>
    <scope>NUCLEOTIDE SEQUENCE</scope>
    <source>
        <strain evidence="3">MAG 4196</strain>
    </source>
</reference>
<dbReference type="PANTHER" id="PTHR43048">
    <property type="entry name" value="METHYLMALONYL-COA EPIMERASE"/>
    <property type="match status" value="1"/>
</dbReference>
<evidence type="ECO:0000256" key="1">
    <source>
        <dbReference type="ARBA" id="ARBA00022723"/>
    </source>
</evidence>
<dbReference type="InterPro" id="IPR029068">
    <property type="entry name" value="Glyas_Bleomycin-R_OHBP_Dase"/>
</dbReference>
<keyword evidence="1" id="KW-0479">Metal-binding</keyword>
<dbReference type="EMBL" id="CP119312">
    <property type="protein sequence ID" value="WEK04183.1"/>
    <property type="molecule type" value="Genomic_DNA"/>
</dbReference>
<dbReference type="SUPFAM" id="SSF54593">
    <property type="entry name" value="Glyoxalase/Bleomycin resistance protein/Dihydroxybiphenyl dioxygenase"/>
    <property type="match status" value="1"/>
</dbReference>
<dbReference type="Pfam" id="PF00903">
    <property type="entry name" value="Glyoxalase"/>
    <property type="match status" value="1"/>
</dbReference>
<feature type="domain" description="VOC" evidence="2">
    <location>
        <begin position="3"/>
        <end position="125"/>
    </location>
</feature>
<dbReference type="GO" id="GO:0046872">
    <property type="term" value="F:metal ion binding"/>
    <property type="evidence" value="ECO:0007669"/>
    <property type="project" value="UniProtKB-KW"/>
</dbReference>
<dbReference type="InterPro" id="IPR004360">
    <property type="entry name" value="Glyas_Fos-R_dOase_dom"/>
</dbReference>
<accession>A0AAJ5VSU4</accession>
<evidence type="ECO:0000259" key="2">
    <source>
        <dbReference type="PROSITE" id="PS51819"/>
    </source>
</evidence>
<proteinExistence type="predicted"/>
<evidence type="ECO:0000313" key="4">
    <source>
        <dbReference type="Proteomes" id="UP001217476"/>
    </source>
</evidence>
<name>A0AAJ5VSU4_9HYPH</name>
<dbReference type="InterPro" id="IPR051785">
    <property type="entry name" value="MMCE/EMCE_epimerase"/>
</dbReference>
<dbReference type="PROSITE" id="PS51819">
    <property type="entry name" value="VOC"/>
    <property type="match status" value="1"/>
</dbReference>
<sequence>MARASRIMPMLSVADMAAARRFYEMVLGGSLVYQFPETGEPVFLTLRFGETELGLGVLSDKGLHRRALRPATGHRIELCINVDDVDAALEALAAPVVMAPVDQPWGERAAYVEDPDGNLVMLVSPV</sequence>
<organism evidence="3 4">
    <name type="scientific">Candidatus Devosia phytovorans</name>
    <dbReference type="NCBI Taxonomy" id="3121372"/>
    <lineage>
        <taxon>Bacteria</taxon>
        <taxon>Pseudomonadati</taxon>
        <taxon>Pseudomonadota</taxon>
        <taxon>Alphaproteobacteria</taxon>
        <taxon>Hyphomicrobiales</taxon>
        <taxon>Devosiaceae</taxon>
        <taxon>Devosia</taxon>
    </lineage>
</organism>
<dbReference type="PANTHER" id="PTHR43048:SF4">
    <property type="entry name" value="RING-CLEAVING DIOXYGENASE-RELATED"/>
    <property type="match status" value="1"/>
</dbReference>
<dbReference type="GO" id="GO:0004493">
    <property type="term" value="F:methylmalonyl-CoA epimerase activity"/>
    <property type="evidence" value="ECO:0007669"/>
    <property type="project" value="TreeGrafter"/>
</dbReference>
<dbReference type="GO" id="GO:0046491">
    <property type="term" value="P:L-methylmalonyl-CoA metabolic process"/>
    <property type="evidence" value="ECO:0007669"/>
    <property type="project" value="TreeGrafter"/>
</dbReference>
<protein>
    <submittedName>
        <fullName evidence="3">VOC family protein</fullName>
    </submittedName>
</protein>
<dbReference type="AlphaFoldDB" id="A0AAJ5VSU4"/>